<dbReference type="SUPFAM" id="SSF53795">
    <property type="entry name" value="PEP carboxykinase-like"/>
    <property type="match status" value="1"/>
</dbReference>
<feature type="domain" description="HPr kinase/phosphorylase C-terminal" evidence="1">
    <location>
        <begin position="3"/>
        <end position="78"/>
    </location>
</feature>
<dbReference type="OrthoDB" id="8326226at2"/>
<dbReference type="CDD" id="cd01918">
    <property type="entry name" value="HprK_C"/>
    <property type="match status" value="1"/>
</dbReference>
<keyword evidence="3" id="KW-1185">Reference proteome</keyword>
<sequence length="139" mass="14867">MSETVHASAVAWDGRALLITGASGQGKSGLALSLMALGCRLVTDDRAVLLADNGEVHVSPHPRIAGLIEARGVGILSAEYCAAAPIAFVVDLDRQEPERLPPRRFITLLGCDLPLIYRVDSPNWVPSLLQLLKSGWSDQ</sequence>
<dbReference type="AlphaFoldDB" id="A0A1I6MY36"/>
<dbReference type="RefSeq" id="WP_090209308.1">
    <property type="nucleotide sequence ID" value="NZ_FOZM01000002.1"/>
</dbReference>
<dbReference type="EMBL" id="FOZM01000002">
    <property type="protein sequence ID" value="SFS20468.1"/>
    <property type="molecule type" value="Genomic_DNA"/>
</dbReference>
<keyword evidence="2" id="KW-0808">Transferase</keyword>
<accession>A0A1I6MY36</accession>
<gene>
    <name evidence="2" type="ORF">SAMN05444714_2644</name>
</gene>
<dbReference type="InterPro" id="IPR027417">
    <property type="entry name" value="P-loop_NTPase"/>
</dbReference>
<name>A0A1I6MY36_9RHOB</name>
<dbReference type="GO" id="GO:0005524">
    <property type="term" value="F:ATP binding"/>
    <property type="evidence" value="ECO:0007669"/>
    <property type="project" value="InterPro"/>
</dbReference>
<evidence type="ECO:0000259" key="1">
    <source>
        <dbReference type="Pfam" id="PF07475"/>
    </source>
</evidence>
<dbReference type="STRING" id="1123755.SAMN05444714_2644"/>
<protein>
    <submittedName>
        <fullName evidence="2">Hpr(Ser) kinase/phosphatase</fullName>
    </submittedName>
</protein>
<dbReference type="Pfam" id="PF07475">
    <property type="entry name" value="Hpr_kinase_C"/>
    <property type="match status" value="1"/>
</dbReference>
<dbReference type="GO" id="GO:0000155">
    <property type="term" value="F:phosphorelay sensor kinase activity"/>
    <property type="evidence" value="ECO:0007669"/>
    <property type="project" value="InterPro"/>
</dbReference>
<evidence type="ECO:0000313" key="2">
    <source>
        <dbReference type="EMBL" id="SFS20468.1"/>
    </source>
</evidence>
<dbReference type="InterPro" id="IPR011104">
    <property type="entry name" value="Hpr_kin/Pase_C"/>
</dbReference>
<proteinExistence type="predicted"/>
<dbReference type="GO" id="GO:0006109">
    <property type="term" value="P:regulation of carbohydrate metabolic process"/>
    <property type="evidence" value="ECO:0007669"/>
    <property type="project" value="InterPro"/>
</dbReference>
<keyword evidence="2" id="KW-0418">Kinase</keyword>
<reference evidence="2 3" key="1">
    <citation type="submission" date="2016-10" db="EMBL/GenBank/DDBJ databases">
        <authorList>
            <person name="de Groot N.N."/>
        </authorList>
    </citation>
    <scope>NUCLEOTIDE SEQUENCE [LARGE SCALE GENOMIC DNA]</scope>
    <source>
        <strain evidence="2 3">DSM 29433</strain>
    </source>
</reference>
<evidence type="ECO:0000313" key="3">
    <source>
        <dbReference type="Proteomes" id="UP000198926"/>
    </source>
</evidence>
<dbReference type="Proteomes" id="UP000198926">
    <property type="component" value="Unassembled WGS sequence"/>
</dbReference>
<dbReference type="Gene3D" id="3.40.50.300">
    <property type="entry name" value="P-loop containing nucleotide triphosphate hydrolases"/>
    <property type="match status" value="1"/>
</dbReference>
<organism evidence="2 3">
    <name type="scientific">Yoonia litorea</name>
    <dbReference type="NCBI Taxonomy" id="1123755"/>
    <lineage>
        <taxon>Bacteria</taxon>
        <taxon>Pseudomonadati</taxon>
        <taxon>Pseudomonadota</taxon>
        <taxon>Alphaproteobacteria</taxon>
        <taxon>Rhodobacterales</taxon>
        <taxon>Paracoccaceae</taxon>
        <taxon>Yoonia</taxon>
    </lineage>
</organism>